<evidence type="ECO:0000313" key="1">
    <source>
        <dbReference type="EMBL" id="JAH18256.1"/>
    </source>
</evidence>
<sequence length="22" mass="2642">MQFVPVFCIQWSVTRTCITIRI</sequence>
<dbReference type="AlphaFoldDB" id="A0A0E9QMX9"/>
<proteinExistence type="predicted"/>
<accession>A0A0E9QMX9</accession>
<reference evidence="1" key="2">
    <citation type="journal article" date="2015" name="Fish Shellfish Immunol.">
        <title>Early steps in the European eel (Anguilla anguilla)-Vibrio vulnificus interaction in the gills: Role of the RtxA13 toxin.</title>
        <authorList>
            <person name="Callol A."/>
            <person name="Pajuelo D."/>
            <person name="Ebbesson L."/>
            <person name="Teles M."/>
            <person name="MacKenzie S."/>
            <person name="Amaro C."/>
        </authorList>
    </citation>
    <scope>NUCLEOTIDE SEQUENCE</scope>
</reference>
<reference evidence="1" key="1">
    <citation type="submission" date="2014-11" db="EMBL/GenBank/DDBJ databases">
        <authorList>
            <person name="Amaro Gonzalez C."/>
        </authorList>
    </citation>
    <scope>NUCLEOTIDE SEQUENCE</scope>
</reference>
<dbReference type="EMBL" id="GBXM01090321">
    <property type="protein sequence ID" value="JAH18256.1"/>
    <property type="molecule type" value="Transcribed_RNA"/>
</dbReference>
<organism evidence="1">
    <name type="scientific">Anguilla anguilla</name>
    <name type="common">European freshwater eel</name>
    <name type="synonym">Muraena anguilla</name>
    <dbReference type="NCBI Taxonomy" id="7936"/>
    <lineage>
        <taxon>Eukaryota</taxon>
        <taxon>Metazoa</taxon>
        <taxon>Chordata</taxon>
        <taxon>Craniata</taxon>
        <taxon>Vertebrata</taxon>
        <taxon>Euteleostomi</taxon>
        <taxon>Actinopterygii</taxon>
        <taxon>Neopterygii</taxon>
        <taxon>Teleostei</taxon>
        <taxon>Anguilliformes</taxon>
        <taxon>Anguillidae</taxon>
        <taxon>Anguilla</taxon>
    </lineage>
</organism>
<protein>
    <submittedName>
        <fullName evidence="1">Uncharacterized protein</fullName>
    </submittedName>
</protein>
<name>A0A0E9QMX9_ANGAN</name>